<keyword evidence="1" id="KW-0732">Signal</keyword>
<keyword evidence="3" id="KW-1185">Reference proteome</keyword>
<evidence type="ECO:0008006" key="4">
    <source>
        <dbReference type="Google" id="ProtNLM"/>
    </source>
</evidence>
<dbReference type="EMBL" id="VSRR010005465">
    <property type="protein sequence ID" value="MPC42520.1"/>
    <property type="molecule type" value="Genomic_DNA"/>
</dbReference>
<evidence type="ECO:0000313" key="3">
    <source>
        <dbReference type="Proteomes" id="UP000324222"/>
    </source>
</evidence>
<accession>A0A5B7F4Z5</accession>
<dbReference type="Proteomes" id="UP000324222">
    <property type="component" value="Unassembled WGS sequence"/>
</dbReference>
<gene>
    <name evidence="2" type="ORF">E2C01_036142</name>
</gene>
<comment type="caution">
    <text evidence="2">The sequence shown here is derived from an EMBL/GenBank/DDBJ whole genome shotgun (WGS) entry which is preliminary data.</text>
</comment>
<reference evidence="2 3" key="1">
    <citation type="submission" date="2019-05" db="EMBL/GenBank/DDBJ databases">
        <title>Another draft genome of Portunus trituberculatus and its Hox gene families provides insights of decapod evolution.</title>
        <authorList>
            <person name="Jeong J.-H."/>
            <person name="Song I."/>
            <person name="Kim S."/>
            <person name="Choi T."/>
            <person name="Kim D."/>
            <person name="Ryu S."/>
            <person name="Kim W."/>
        </authorList>
    </citation>
    <scope>NUCLEOTIDE SEQUENCE [LARGE SCALE GENOMIC DNA]</scope>
    <source>
        <tissue evidence="2">Muscle</tissue>
    </source>
</reference>
<protein>
    <recommendedName>
        <fullName evidence="4">FZ domain-containing protein</fullName>
    </recommendedName>
</protein>
<name>A0A5B7F4Z5_PORTR</name>
<proteinExistence type="predicted"/>
<feature type="chain" id="PRO_5023147599" description="FZ domain-containing protein" evidence="1">
    <location>
        <begin position="21"/>
        <end position="156"/>
    </location>
</feature>
<evidence type="ECO:0000256" key="1">
    <source>
        <dbReference type="SAM" id="SignalP"/>
    </source>
</evidence>
<sequence length="156" mass="17353">MKPLVAVILVVPLLITCVYEGNESQVYRLSLHCLLFITVPFDPRLPGSCVSKPPEVAGYGCKRFLPTCDDQTVSSLIISGYCKEIASTSQQIRGLKTERKQGRFLDSRTLLYNLDSYTYPAGVVSVFPSWHEHEADSHNISEGMMDGRAQLPASRE</sequence>
<feature type="signal peptide" evidence="1">
    <location>
        <begin position="1"/>
        <end position="20"/>
    </location>
</feature>
<organism evidence="2 3">
    <name type="scientific">Portunus trituberculatus</name>
    <name type="common">Swimming crab</name>
    <name type="synonym">Neptunus trituberculatus</name>
    <dbReference type="NCBI Taxonomy" id="210409"/>
    <lineage>
        <taxon>Eukaryota</taxon>
        <taxon>Metazoa</taxon>
        <taxon>Ecdysozoa</taxon>
        <taxon>Arthropoda</taxon>
        <taxon>Crustacea</taxon>
        <taxon>Multicrustacea</taxon>
        <taxon>Malacostraca</taxon>
        <taxon>Eumalacostraca</taxon>
        <taxon>Eucarida</taxon>
        <taxon>Decapoda</taxon>
        <taxon>Pleocyemata</taxon>
        <taxon>Brachyura</taxon>
        <taxon>Eubrachyura</taxon>
        <taxon>Portunoidea</taxon>
        <taxon>Portunidae</taxon>
        <taxon>Portuninae</taxon>
        <taxon>Portunus</taxon>
    </lineage>
</organism>
<evidence type="ECO:0000313" key="2">
    <source>
        <dbReference type="EMBL" id="MPC42520.1"/>
    </source>
</evidence>
<dbReference type="AlphaFoldDB" id="A0A5B7F4Z5"/>